<dbReference type="STRING" id="68775.A0A5C3LR45"/>
<accession>A0A5C3LR45</accession>
<dbReference type="EMBL" id="ML213622">
    <property type="protein sequence ID" value="TFK35340.1"/>
    <property type="molecule type" value="Genomic_DNA"/>
</dbReference>
<protein>
    <recommendedName>
        <fullName evidence="1">Amidohydrolase-related domain-containing protein</fullName>
    </recommendedName>
</protein>
<evidence type="ECO:0000259" key="1">
    <source>
        <dbReference type="Pfam" id="PF01979"/>
    </source>
</evidence>
<dbReference type="AlphaFoldDB" id="A0A5C3LR45"/>
<sequence>MEMFPSMWFALHHEQGHTHKIAADKDKALKSNAFTAASALCLATLRGAEAAHIESKIGSIKVGKLADIMLYNANSINLTNVIDLFKGIVFHVL</sequence>
<evidence type="ECO:0000313" key="3">
    <source>
        <dbReference type="Proteomes" id="UP000308652"/>
    </source>
</evidence>
<dbReference type="InterPro" id="IPR011059">
    <property type="entry name" value="Metal-dep_hydrolase_composite"/>
</dbReference>
<feature type="domain" description="Amidohydrolase-related" evidence="1">
    <location>
        <begin position="30"/>
        <end position="73"/>
    </location>
</feature>
<dbReference type="Pfam" id="PF01979">
    <property type="entry name" value="Amidohydro_1"/>
    <property type="match status" value="1"/>
</dbReference>
<dbReference type="OrthoDB" id="194468at2759"/>
<gene>
    <name evidence="2" type="ORF">BDQ12DRAFT_726086</name>
</gene>
<proteinExistence type="predicted"/>
<dbReference type="Proteomes" id="UP000308652">
    <property type="component" value="Unassembled WGS sequence"/>
</dbReference>
<dbReference type="GO" id="GO:0016810">
    <property type="term" value="F:hydrolase activity, acting on carbon-nitrogen (but not peptide) bonds"/>
    <property type="evidence" value="ECO:0007669"/>
    <property type="project" value="InterPro"/>
</dbReference>
<organism evidence="2 3">
    <name type="scientific">Crucibulum laeve</name>
    <dbReference type="NCBI Taxonomy" id="68775"/>
    <lineage>
        <taxon>Eukaryota</taxon>
        <taxon>Fungi</taxon>
        <taxon>Dikarya</taxon>
        <taxon>Basidiomycota</taxon>
        <taxon>Agaricomycotina</taxon>
        <taxon>Agaricomycetes</taxon>
        <taxon>Agaricomycetidae</taxon>
        <taxon>Agaricales</taxon>
        <taxon>Agaricineae</taxon>
        <taxon>Nidulariaceae</taxon>
        <taxon>Crucibulum</taxon>
    </lineage>
</organism>
<dbReference type="Gene3D" id="3.20.20.140">
    <property type="entry name" value="Metal-dependent hydrolases"/>
    <property type="match status" value="1"/>
</dbReference>
<reference evidence="2 3" key="1">
    <citation type="journal article" date="2019" name="Nat. Ecol. Evol.">
        <title>Megaphylogeny resolves global patterns of mushroom evolution.</title>
        <authorList>
            <person name="Varga T."/>
            <person name="Krizsan K."/>
            <person name="Foldi C."/>
            <person name="Dima B."/>
            <person name="Sanchez-Garcia M."/>
            <person name="Sanchez-Ramirez S."/>
            <person name="Szollosi G.J."/>
            <person name="Szarkandi J.G."/>
            <person name="Papp V."/>
            <person name="Albert L."/>
            <person name="Andreopoulos W."/>
            <person name="Angelini C."/>
            <person name="Antonin V."/>
            <person name="Barry K.W."/>
            <person name="Bougher N.L."/>
            <person name="Buchanan P."/>
            <person name="Buyck B."/>
            <person name="Bense V."/>
            <person name="Catcheside P."/>
            <person name="Chovatia M."/>
            <person name="Cooper J."/>
            <person name="Damon W."/>
            <person name="Desjardin D."/>
            <person name="Finy P."/>
            <person name="Geml J."/>
            <person name="Haridas S."/>
            <person name="Hughes K."/>
            <person name="Justo A."/>
            <person name="Karasinski D."/>
            <person name="Kautmanova I."/>
            <person name="Kiss B."/>
            <person name="Kocsube S."/>
            <person name="Kotiranta H."/>
            <person name="LaButti K.M."/>
            <person name="Lechner B.E."/>
            <person name="Liimatainen K."/>
            <person name="Lipzen A."/>
            <person name="Lukacs Z."/>
            <person name="Mihaltcheva S."/>
            <person name="Morgado L.N."/>
            <person name="Niskanen T."/>
            <person name="Noordeloos M.E."/>
            <person name="Ohm R.A."/>
            <person name="Ortiz-Santana B."/>
            <person name="Ovrebo C."/>
            <person name="Racz N."/>
            <person name="Riley R."/>
            <person name="Savchenko A."/>
            <person name="Shiryaev A."/>
            <person name="Soop K."/>
            <person name="Spirin V."/>
            <person name="Szebenyi C."/>
            <person name="Tomsovsky M."/>
            <person name="Tulloss R.E."/>
            <person name="Uehling J."/>
            <person name="Grigoriev I.V."/>
            <person name="Vagvolgyi C."/>
            <person name="Papp T."/>
            <person name="Martin F.M."/>
            <person name="Miettinen O."/>
            <person name="Hibbett D.S."/>
            <person name="Nagy L.G."/>
        </authorList>
    </citation>
    <scope>NUCLEOTIDE SEQUENCE [LARGE SCALE GENOMIC DNA]</scope>
    <source>
        <strain evidence="2 3">CBS 166.37</strain>
    </source>
</reference>
<dbReference type="SUPFAM" id="SSF51338">
    <property type="entry name" value="Composite domain of metallo-dependent hydrolases"/>
    <property type="match status" value="1"/>
</dbReference>
<dbReference type="InterPro" id="IPR006680">
    <property type="entry name" value="Amidohydro-rel"/>
</dbReference>
<evidence type="ECO:0000313" key="2">
    <source>
        <dbReference type="EMBL" id="TFK35340.1"/>
    </source>
</evidence>
<name>A0A5C3LR45_9AGAR</name>
<dbReference type="Gene3D" id="2.30.40.10">
    <property type="entry name" value="Urease, subunit C, domain 1"/>
    <property type="match status" value="1"/>
</dbReference>
<keyword evidence="3" id="KW-1185">Reference proteome</keyword>